<gene>
    <name evidence="2" type="ORF">WJ68_11770</name>
</gene>
<reference evidence="2 3" key="1">
    <citation type="submission" date="2015-11" db="EMBL/GenBank/DDBJ databases">
        <title>Expanding the genomic diversity of Burkholderia species for the development of highly accurate diagnostics.</title>
        <authorList>
            <person name="Sahl J."/>
            <person name="Keim P."/>
            <person name="Wagner D."/>
        </authorList>
    </citation>
    <scope>NUCLEOTIDE SEQUENCE [LARGE SCALE GENOMIC DNA]</scope>
    <source>
        <strain evidence="2 3">MSMB1585WGS</strain>
    </source>
</reference>
<dbReference type="Pfam" id="PF24390">
    <property type="entry name" value="PRTase-CE"/>
    <property type="match status" value="1"/>
</dbReference>
<proteinExistence type="predicted"/>
<accession>A0ABD4E1Q9</accession>
<protein>
    <recommendedName>
        <fullName evidence="1">PRTase-CE domain-containing protein</fullName>
    </recommendedName>
</protein>
<name>A0ABD4E1Q9_9BURK</name>
<evidence type="ECO:0000313" key="2">
    <source>
        <dbReference type="EMBL" id="KVN85999.1"/>
    </source>
</evidence>
<evidence type="ECO:0000259" key="1">
    <source>
        <dbReference type="Pfam" id="PF24390"/>
    </source>
</evidence>
<dbReference type="AlphaFoldDB" id="A0ABD4E1Q9"/>
<sequence length="343" mass="39337">MVDYKFDHYKQYGPGRRFYVHLLRWLSQFDAVDRECAWQLLREQLVYVNQDEMNHMISLTGSIIDREMRAAVAKRLNLPVYRVLEDATATRELEVMRCRTLYVGVSDGAHIDVFRRYNEGRISNEQVVSMIEISVTKQDTLKEKLRERLDVLDPAAPATFGWVCLIDDFTASGTTSIRCKDDVWEGKVCRFMKESANIRDGSPLISTDAYVQVHHYLASHEASQKVTRLLDGYAKQHLDKCFVATFTHVFSDDIVIAATPDSQVAALLQRRYDPSIETKHTGKGIALGYKQGGLPVVLDHNTPNNSIATLWAQSDPSKKDMYVAENHMWPLFPRRQRHSDVRP</sequence>
<organism evidence="2 3">
    <name type="scientific">Burkholderia ubonensis</name>
    <dbReference type="NCBI Taxonomy" id="101571"/>
    <lineage>
        <taxon>Bacteria</taxon>
        <taxon>Pseudomonadati</taxon>
        <taxon>Pseudomonadota</taxon>
        <taxon>Betaproteobacteria</taxon>
        <taxon>Burkholderiales</taxon>
        <taxon>Burkholderiaceae</taxon>
        <taxon>Burkholderia</taxon>
        <taxon>Burkholderia cepacia complex</taxon>
    </lineage>
</organism>
<dbReference type="Proteomes" id="UP000057910">
    <property type="component" value="Unassembled WGS sequence"/>
</dbReference>
<dbReference type="InterPro" id="IPR056920">
    <property type="entry name" value="PRTase-CE"/>
</dbReference>
<evidence type="ECO:0000313" key="3">
    <source>
        <dbReference type="Proteomes" id="UP000057910"/>
    </source>
</evidence>
<dbReference type="EMBL" id="LPAD01000055">
    <property type="protein sequence ID" value="KVN85999.1"/>
    <property type="molecule type" value="Genomic_DNA"/>
</dbReference>
<comment type="caution">
    <text evidence="2">The sequence shown here is derived from an EMBL/GenBank/DDBJ whole genome shotgun (WGS) entry which is preliminary data.</text>
</comment>
<feature type="domain" description="PRTase-CE" evidence="1">
    <location>
        <begin position="24"/>
        <end position="334"/>
    </location>
</feature>